<proteinExistence type="predicted"/>
<feature type="modified residue" description="4-aspartylphosphate" evidence="1">
    <location>
        <position position="65"/>
    </location>
</feature>
<comment type="caution">
    <text evidence="3">The sequence shown here is derived from an EMBL/GenBank/DDBJ whole genome shotgun (WGS) entry which is preliminary data.</text>
</comment>
<dbReference type="InterPro" id="IPR001789">
    <property type="entry name" value="Sig_transdc_resp-reg_receiver"/>
</dbReference>
<dbReference type="OrthoDB" id="582170at2"/>
<evidence type="ECO:0000259" key="2">
    <source>
        <dbReference type="PROSITE" id="PS50110"/>
    </source>
</evidence>
<dbReference type="EMBL" id="LPUX01000053">
    <property type="protein sequence ID" value="OAP41461.1"/>
    <property type="molecule type" value="Genomic_DNA"/>
</dbReference>
<keyword evidence="3" id="KW-0418">Kinase</keyword>
<evidence type="ECO:0000256" key="1">
    <source>
        <dbReference type="PROSITE-ProRule" id="PRU00169"/>
    </source>
</evidence>
<dbReference type="SUPFAM" id="SSF52172">
    <property type="entry name" value="CheY-like"/>
    <property type="match status" value="1"/>
</dbReference>
<protein>
    <submittedName>
        <fullName evidence="3">Histidine kinase</fullName>
    </submittedName>
</protein>
<dbReference type="SMART" id="SM00448">
    <property type="entry name" value="REC"/>
    <property type="match status" value="1"/>
</dbReference>
<dbReference type="RefSeq" id="WP_064241750.1">
    <property type="nucleotide sequence ID" value="NZ_LPUX01000053.1"/>
</dbReference>
<dbReference type="AlphaFoldDB" id="A0A178Y1X0"/>
<sequence>MERNADQNLPLAGARILVAEDEILIALDMENAFRDAGADIVGPCMTLEAALDAARSEPLSLAVLDIRLGDGTTEDVSDMLAERGIPFLFYSGQALPDVMERKCNGAVVVNKPATQQDLVGAVASMLAA</sequence>
<organism evidence="3 4">
    <name type="scientific">Sinorhizobium glycinis</name>
    <dbReference type="NCBI Taxonomy" id="1472378"/>
    <lineage>
        <taxon>Bacteria</taxon>
        <taxon>Pseudomonadati</taxon>
        <taxon>Pseudomonadota</taxon>
        <taxon>Alphaproteobacteria</taxon>
        <taxon>Hyphomicrobiales</taxon>
        <taxon>Rhizobiaceae</taxon>
        <taxon>Sinorhizobium/Ensifer group</taxon>
        <taxon>Sinorhizobium</taxon>
    </lineage>
</organism>
<dbReference type="Gene3D" id="3.40.50.2300">
    <property type="match status" value="1"/>
</dbReference>
<gene>
    <name evidence="3" type="ORF">AU381_06255</name>
</gene>
<dbReference type="PROSITE" id="PS50110">
    <property type="entry name" value="RESPONSE_REGULATORY"/>
    <property type="match status" value="1"/>
</dbReference>
<dbReference type="InterPro" id="IPR011006">
    <property type="entry name" value="CheY-like_superfamily"/>
</dbReference>
<dbReference type="STRING" id="1472378.AU381_06255"/>
<keyword evidence="3" id="KW-0808">Transferase</keyword>
<keyword evidence="1" id="KW-0597">Phosphoprotein</keyword>
<name>A0A178Y1X0_9HYPH</name>
<evidence type="ECO:0000313" key="3">
    <source>
        <dbReference type="EMBL" id="OAP41461.1"/>
    </source>
</evidence>
<feature type="domain" description="Response regulatory" evidence="2">
    <location>
        <begin position="15"/>
        <end position="126"/>
    </location>
</feature>
<keyword evidence="4" id="KW-1185">Reference proteome</keyword>
<reference evidence="3 4" key="1">
    <citation type="journal article" date="2016" name="Int. J. Syst. Evol. Microbiol.">
        <title>Ensifer glycinis sp. nov., an novel rhizobial species associated with Glycine spp.</title>
        <authorList>
            <person name="Yan H."/>
            <person name="Yan J."/>
            <person name="Sui X.H."/>
            <person name="Wang E.T."/>
            <person name="Chen W.X."/>
            <person name="Zhang X.X."/>
            <person name="Chen W.F."/>
        </authorList>
    </citation>
    <scope>NUCLEOTIDE SEQUENCE [LARGE SCALE GENOMIC DNA]</scope>
    <source>
        <strain evidence="3 4">CCBAU 23380</strain>
    </source>
</reference>
<evidence type="ECO:0000313" key="4">
    <source>
        <dbReference type="Proteomes" id="UP000094025"/>
    </source>
</evidence>
<accession>A0A178Y1X0</accession>
<dbReference type="GO" id="GO:0016301">
    <property type="term" value="F:kinase activity"/>
    <property type="evidence" value="ECO:0007669"/>
    <property type="project" value="UniProtKB-KW"/>
</dbReference>
<dbReference type="GO" id="GO:0000160">
    <property type="term" value="P:phosphorelay signal transduction system"/>
    <property type="evidence" value="ECO:0007669"/>
    <property type="project" value="InterPro"/>
</dbReference>
<dbReference type="Proteomes" id="UP000094025">
    <property type="component" value="Unassembled WGS sequence"/>
</dbReference>